<gene>
    <name evidence="1" type="ORF">L798_13706</name>
</gene>
<sequence length="255" mass="29837">MLNPSDENEVANLYALCSMFTNHFKKRTEKFKSDYSISEASVIDLCHGFMKLEHRMNPHEQAVTANGTECHVKAHYGMPYTWLNCLPSSHAQPNQRSEEPRPIYLRMRQPINGRNHFFLEKVHHGKELLLRKGPYILILKYIVPSVYNAFHQKYGYLFFYGIMDRSEGHFNFDMKKSSTVQLFDYFNLEFFTSHNETNSSDCVVNVPESSNIDLNIDMELHSPLRMAPIRFSDNSLAYISTSRVDVNGYRRINFR</sequence>
<accession>A0A067QU83</accession>
<dbReference type="EMBL" id="KK853007">
    <property type="protein sequence ID" value="KDR12571.1"/>
    <property type="molecule type" value="Genomic_DNA"/>
</dbReference>
<reference evidence="1 2" key="1">
    <citation type="journal article" date="2014" name="Nat. Commun.">
        <title>Molecular traces of alternative social organization in a termite genome.</title>
        <authorList>
            <person name="Terrapon N."/>
            <person name="Li C."/>
            <person name="Robertson H.M."/>
            <person name="Ji L."/>
            <person name="Meng X."/>
            <person name="Booth W."/>
            <person name="Chen Z."/>
            <person name="Childers C.P."/>
            <person name="Glastad K.M."/>
            <person name="Gokhale K."/>
            <person name="Gowin J."/>
            <person name="Gronenberg W."/>
            <person name="Hermansen R.A."/>
            <person name="Hu H."/>
            <person name="Hunt B.G."/>
            <person name="Huylmans A.K."/>
            <person name="Khalil S.M."/>
            <person name="Mitchell R.D."/>
            <person name="Munoz-Torres M.C."/>
            <person name="Mustard J.A."/>
            <person name="Pan H."/>
            <person name="Reese J.T."/>
            <person name="Scharf M.E."/>
            <person name="Sun F."/>
            <person name="Vogel H."/>
            <person name="Xiao J."/>
            <person name="Yang W."/>
            <person name="Yang Z."/>
            <person name="Yang Z."/>
            <person name="Zhou J."/>
            <person name="Zhu J."/>
            <person name="Brent C.S."/>
            <person name="Elsik C.G."/>
            <person name="Goodisman M.A."/>
            <person name="Liberles D.A."/>
            <person name="Roe R.M."/>
            <person name="Vargo E.L."/>
            <person name="Vilcinskas A."/>
            <person name="Wang J."/>
            <person name="Bornberg-Bauer E."/>
            <person name="Korb J."/>
            <person name="Zhang G."/>
            <person name="Liebig J."/>
        </authorList>
    </citation>
    <scope>NUCLEOTIDE SEQUENCE [LARGE SCALE GENOMIC DNA]</scope>
    <source>
        <tissue evidence="1">Whole organism</tissue>
    </source>
</reference>
<evidence type="ECO:0000313" key="2">
    <source>
        <dbReference type="Proteomes" id="UP000027135"/>
    </source>
</evidence>
<dbReference type="Proteomes" id="UP000027135">
    <property type="component" value="Unassembled WGS sequence"/>
</dbReference>
<dbReference type="AlphaFoldDB" id="A0A067QU83"/>
<evidence type="ECO:0000313" key="1">
    <source>
        <dbReference type="EMBL" id="KDR12571.1"/>
    </source>
</evidence>
<keyword evidence="2" id="KW-1185">Reference proteome</keyword>
<protein>
    <submittedName>
        <fullName evidence="1">Uncharacterized protein</fullName>
    </submittedName>
</protein>
<organism evidence="1 2">
    <name type="scientific">Zootermopsis nevadensis</name>
    <name type="common">Dampwood termite</name>
    <dbReference type="NCBI Taxonomy" id="136037"/>
    <lineage>
        <taxon>Eukaryota</taxon>
        <taxon>Metazoa</taxon>
        <taxon>Ecdysozoa</taxon>
        <taxon>Arthropoda</taxon>
        <taxon>Hexapoda</taxon>
        <taxon>Insecta</taxon>
        <taxon>Pterygota</taxon>
        <taxon>Neoptera</taxon>
        <taxon>Polyneoptera</taxon>
        <taxon>Dictyoptera</taxon>
        <taxon>Blattodea</taxon>
        <taxon>Blattoidea</taxon>
        <taxon>Termitoidae</taxon>
        <taxon>Termopsidae</taxon>
        <taxon>Zootermopsis</taxon>
    </lineage>
</organism>
<name>A0A067QU83_ZOONE</name>
<dbReference type="InParanoid" id="A0A067QU83"/>
<proteinExistence type="predicted"/>